<dbReference type="Proteomes" id="UP000664169">
    <property type="component" value="Unassembled WGS sequence"/>
</dbReference>
<reference evidence="9" key="1">
    <citation type="submission" date="2021-03" db="EMBL/GenBank/DDBJ databases">
        <authorList>
            <person name="Tagirdzhanova G."/>
        </authorList>
    </citation>
    <scope>NUCLEOTIDE SEQUENCE</scope>
</reference>
<evidence type="ECO:0000256" key="8">
    <source>
        <dbReference type="SAM" id="MobiDB-lite"/>
    </source>
</evidence>
<organism evidence="9 10">
    <name type="scientific">Gomphillus americanus</name>
    <dbReference type="NCBI Taxonomy" id="1940652"/>
    <lineage>
        <taxon>Eukaryota</taxon>
        <taxon>Fungi</taxon>
        <taxon>Dikarya</taxon>
        <taxon>Ascomycota</taxon>
        <taxon>Pezizomycotina</taxon>
        <taxon>Lecanoromycetes</taxon>
        <taxon>OSLEUM clade</taxon>
        <taxon>Ostropomycetidae</taxon>
        <taxon>Ostropales</taxon>
        <taxon>Graphidaceae</taxon>
        <taxon>Gomphilloideae</taxon>
        <taxon>Gomphillus</taxon>
    </lineage>
</organism>
<dbReference type="GO" id="GO:0006614">
    <property type="term" value="P:SRP-dependent cotranslational protein targeting to membrane"/>
    <property type="evidence" value="ECO:0007669"/>
    <property type="project" value="UniProtKB-UniRule"/>
</dbReference>
<dbReference type="GO" id="GO:0005786">
    <property type="term" value="C:signal recognition particle, endoplasmic reticulum targeting"/>
    <property type="evidence" value="ECO:0007669"/>
    <property type="project" value="UniProtKB-UniRule"/>
</dbReference>
<dbReference type="OrthoDB" id="19209at2759"/>
<comment type="caution">
    <text evidence="9">The sequence shown here is derived from an EMBL/GenBank/DDBJ whole genome shotgun (WGS) entry which is preliminary data.</text>
</comment>
<keyword evidence="3 7" id="KW-0963">Cytoplasm</keyword>
<keyword evidence="5 7" id="KW-0733">Signal recognition particle</keyword>
<dbReference type="SUPFAM" id="SSF54762">
    <property type="entry name" value="Signal recognition particle alu RNA binding heterodimer, SRP9/14"/>
    <property type="match status" value="1"/>
</dbReference>
<evidence type="ECO:0000256" key="5">
    <source>
        <dbReference type="ARBA" id="ARBA00023135"/>
    </source>
</evidence>
<evidence type="ECO:0000313" key="9">
    <source>
        <dbReference type="EMBL" id="CAF9917809.1"/>
    </source>
</evidence>
<comment type="function">
    <text evidence="7">Component of the signal recognition particle (SRP) complex, a ribonucleoprotein complex that mediates the cotranslational targeting of secretory and membrane proteins to the endoplasmic reticulum (ER).</text>
</comment>
<keyword evidence="6 7" id="KW-0687">Ribonucleoprotein</keyword>
<evidence type="ECO:0000256" key="4">
    <source>
        <dbReference type="ARBA" id="ARBA00022884"/>
    </source>
</evidence>
<protein>
    <recommendedName>
        <fullName evidence="7">Signal recognition particle subunit SRP14</fullName>
    </recommendedName>
    <alternativeName>
        <fullName evidence="7">Signal recognition particle 14 kDa protein</fullName>
    </alternativeName>
</protein>
<feature type="compositionally biased region" description="Basic and acidic residues" evidence="8">
    <location>
        <begin position="123"/>
        <end position="135"/>
    </location>
</feature>
<feature type="region of interest" description="Disordered" evidence="8">
    <location>
        <begin position="106"/>
        <end position="135"/>
    </location>
</feature>
<keyword evidence="10" id="KW-1185">Reference proteome</keyword>
<feature type="compositionally biased region" description="Basic residues" evidence="8">
    <location>
        <begin position="107"/>
        <end position="122"/>
    </location>
</feature>
<comment type="subunit">
    <text evidence="7">Component of a fungal signal recognition particle (SRP) complex that consists of a 7SL RNA molecule (scR1) and at least six protein subunits: SRP72, SRP68, SRP54, SEC65, SRP21 and SRP14.</text>
</comment>
<evidence type="ECO:0000256" key="6">
    <source>
        <dbReference type="ARBA" id="ARBA00023274"/>
    </source>
</evidence>
<keyword evidence="4 7" id="KW-0694">RNA-binding</keyword>
<dbReference type="Pfam" id="PF02290">
    <property type="entry name" value="SRP14"/>
    <property type="match status" value="1"/>
</dbReference>
<comment type="subcellular location">
    <subcellularLocation>
        <location evidence="1 7">Cytoplasm</location>
    </subcellularLocation>
</comment>
<gene>
    <name evidence="9" type="ORF">GOMPHAMPRED_001384</name>
</gene>
<dbReference type="GO" id="GO:0030942">
    <property type="term" value="F:endoplasmic reticulum signal peptide binding"/>
    <property type="evidence" value="ECO:0007669"/>
    <property type="project" value="UniProtKB-UniRule"/>
</dbReference>
<comment type="similarity">
    <text evidence="2 7">Belongs to the SRP14 family.</text>
</comment>
<dbReference type="PANTHER" id="PTHR12013">
    <property type="entry name" value="SIGNAL RECOGNITION PARTICLE 14 KD PROTEIN"/>
    <property type="match status" value="1"/>
</dbReference>
<sequence>MAEHHLSAEEFLARLRQLFASTSYENHSRSVFLTQKRLTPHTTAPTADSLSDLNPTQPFPILIRATNGKSREKKGEKIKLSTIVQDSELDNFFTRYAELCKTGMSNLKKRDRGAQKAKLKAKKEKERKAKEAASG</sequence>
<dbReference type="GO" id="GO:0008312">
    <property type="term" value="F:7S RNA binding"/>
    <property type="evidence" value="ECO:0007669"/>
    <property type="project" value="UniProtKB-UniRule"/>
</dbReference>
<dbReference type="AlphaFoldDB" id="A0A8H3F4F5"/>
<evidence type="ECO:0000256" key="2">
    <source>
        <dbReference type="ARBA" id="ARBA00010349"/>
    </source>
</evidence>
<dbReference type="EMBL" id="CAJPDQ010000012">
    <property type="protein sequence ID" value="CAF9917809.1"/>
    <property type="molecule type" value="Genomic_DNA"/>
</dbReference>
<accession>A0A8H3F4F5</accession>
<dbReference type="InterPro" id="IPR003210">
    <property type="entry name" value="Signal_recog_particle_SRP14"/>
</dbReference>
<proteinExistence type="inferred from homology"/>
<evidence type="ECO:0000256" key="3">
    <source>
        <dbReference type="ARBA" id="ARBA00022490"/>
    </source>
</evidence>
<name>A0A8H3F4F5_9LECA</name>
<dbReference type="InterPro" id="IPR009018">
    <property type="entry name" value="Signal_recog_particle_SRP9/14"/>
</dbReference>
<evidence type="ECO:0000313" key="10">
    <source>
        <dbReference type="Proteomes" id="UP000664169"/>
    </source>
</evidence>
<evidence type="ECO:0000256" key="7">
    <source>
        <dbReference type="RuleBase" id="RU368100"/>
    </source>
</evidence>
<dbReference type="Gene3D" id="3.30.720.10">
    <property type="entry name" value="Signal recognition particle alu RNA binding heterodimer, srp9/1"/>
    <property type="match status" value="1"/>
</dbReference>
<evidence type="ECO:0000256" key="1">
    <source>
        <dbReference type="ARBA" id="ARBA00004496"/>
    </source>
</evidence>